<evidence type="ECO:0000313" key="2">
    <source>
        <dbReference type="EMBL" id="KJA16468.1"/>
    </source>
</evidence>
<accession>A0A0D2LZV6</accession>
<keyword evidence="3" id="KW-1185">Reference proteome</keyword>
<reference evidence="3" key="1">
    <citation type="submission" date="2014-04" db="EMBL/GenBank/DDBJ databases">
        <title>Evolutionary Origins and Diversification of the Mycorrhizal Mutualists.</title>
        <authorList>
            <consortium name="DOE Joint Genome Institute"/>
            <consortium name="Mycorrhizal Genomics Consortium"/>
            <person name="Kohler A."/>
            <person name="Kuo A."/>
            <person name="Nagy L.G."/>
            <person name="Floudas D."/>
            <person name="Copeland A."/>
            <person name="Barry K.W."/>
            <person name="Cichocki N."/>
            <person name="Veneault-Fourrey C."/>
            <person name="LaButti K."/>
            <person name="Lindquist E.A."/>
            <person name="Lipzen A."/>
            <person name="Lundell T."/>
            <person name="Morin E."/>
            <person name="Murat C."/>
            <person name="Riley R."/>
            <person name="Ohm R."/>
            <person name="Sun H."/>
            <person name="Tunlid A."/>
            <person name="Henrissat B."/>
            <person name="Grigoriev I.V."/>
            <person name="Hibbett D.S."/>
            <person name="Martin F."/>
        </authorList>
    </citation>
    <scope>NUCLEOTIDE SEQUENCE [LARGE SCALE GENOMIC DNA]</scope>
    <source>
        <strain evidence="3">FD-334 SS-4</strain>
    </source>
</reference>
<feature type="compositionally biased region" description="Low complexity" evidence="1">
    <location>
        <begin position="17"/>
        <end position="28"/>
    </location>
</feature>
<feature type="compositionally biased region" description="Polar residues" evidence="1">
    <location>
        <begin position="29"/>
        <end position="39"/>
    </location>
</feature>
<protein>
    <submittedName>
        <fullName evidence="2">Uncharacterized protein</fullName>
    </submittedName>
</protein>
<name>A0A0D2LZV6_HYPSF</name>
<evidence type="ECO:0000256" key="1">
    <source>
        <dbReference type="SAM" id="MobiDB-lite"/>
    </source>
</evidence>
<gene>
    <name evidence="2" type="ORF">HYPSUDRAFT_207062</name>
</gene>
<organism evidence="2 3">
    <name type="scientific">Hypholoma sublateritium (strain FD-334 SS-4)</name>
    <dbReference type="NCBI Taxonomy" id="945553"/>
    <lineage>
        <taxon>Eukaryota</taxon>
        <taxon>Fungi</taxon>
        <taxon>Dikarya</taxon>
        <taxon>Basidiomycota</taxon>
        <taxon>Agaricomycotina</taxon>
        <taxon>Agaricomycetes</taxon>
        <taxon>Agaricomycetidae</taxon>
        <taxon>Agaricales</taxon>
        <taxon>Agaricineae</taxon>
        <taxon>Strophariaceae</taxon>
        <taxon>Hypholoma</taxon>
    </lineage>
</organism>
<sequence>MREGGLTQLGQPEAGARPRTPTPSRRTSVTAHTSSSYTAFESADPRQDTLVVIAPKATMHPVRSLDLEVRTIITDGAALSPVRTRRAHAMGGIARRRMRALHVLTEAHYNVSARSSLSVRISRADEIEVLAISRKSLSQNRAAPCSPSKAREPDDEPTPGLAGSARR</sequence>
<dbReference type="Proteomes" id="UP000054270">
    <property type="component" value="Unassembled WGS sequence"/>
</dbReference>
<proteinExistence type="predicted"/>
<feature type="region of interest" description="Disordered" evidence="1">
    <location>
        <begin position="1"/>
        <end position="41"/>
    </location>
</feature>
<feature type="region of interest" description="Disordered" evidence="1">
    <location>
        <begin position="137"/>
        <end position="167"/>
    </location>
</feature>
<evidence type="ECO:0000313" key="3">
    <source>
        <dbReference type="Proteomes" id="UP000054270"/>
    </source>
</evidence>
<dbReference type="AlphaFoldDB" id="A0A0D2LZV6"/>
<dbReference type="EMBL" id="KN817621">
    <property type="protein sequence ID" value="KJA16468.1"/>
    <property type="molecule type" value="Genomic_DNA"/>
</dbReference>